<evidence type="ECO:0000313" key="4">
    <source>
        <dbReference type="Proteomes" id="UP000054549"/>
    </source>
</evidence>
<feature type="transmembrane region" description="Helical" evidence="2">
    <location>
        <begin position="108"/>
        <end position="127"/>
    </location>
</feature>
<dbReference type="HOGENOM" id="CLU_044614_0_2_1"/>
<proteinExistence type="predicted"/>
<feature type="transmembrane region" description="Helical" evidence="2">
    <location>
        <begin position="183"/>
        <end position="202"/>
    </location>
</feature>
<evidence type="ECO:0000313" key="3">
    <source>
        <dbReference type="EMBL" id="KIL60278.1"/>
    </source>
</evidence>
<dbReference type="InParanoid" id="A0A0C2WVB2"/>
<organism evidence="3 4">
    <name type="scientific">Amanita muscaria (strain Koide BX008)</name>
    <dbReference type="NCBI Taxonomy" id="946122"/>
    <lineage>
        <taxon>Eukaryota</taxon>
        <taxon>Fungi</taxon>
        <taxon>Dikarya</taxon>
        <taxon>Basidiomycota</taxon>
        <taxon>Agaricomycotina</taxon>
        <taxon>Agaricomycetes</taxon>
        <taxon>Agaricomycetidae</taxon>
        <taxon>Agaricales</taxon>
        <taxon>Pluteineae</taxon>
        <taxon>Amanitaceae</taxon>
        <taxon>Amanita</taxon>
    </lineage>
</organism>
<feature type="transmembrane region" description="Helical" evidence="2">
    <location>
        <begin position="57"/>
        <end position="80"/>
    </location>
</feature>
<feature type="region of interest" description="Disordered" evidence="1">
    <location>
        <begin position="294"/>
        <end position="324"/>
    </location>
</feature>
<gene>
    <name evidence="3" type="ORF">M378DRAFT_84013</name>
</gene>
<feature type="compositionally biased region" description="Polar residues" evidence="1">
    <location>
        <begin position="294"/>
        <end position="310"/>
    </location>
</feature>
<evidence type="ECO:0000256" key="2">
    <source>
        <dbReference type="SAM" id="Phobius"/>
    </source>
</evidence>
<dbReference type="AlphaFoldDB" id="A0A0C2WVB2"/>
<feature type="transmembrane region" description="Helical" evidence="2">
    <location>
        <begin position="256"/>
        <end position="274"/>
    </location>
</feature>
<keyword evidence="2" id="KW-0812">Transmembrane</keyword>
<name>A0A0C2WVB2_AMAMK</name>
<dbReference type="OrthoDB" id="2641762at2759"/>
<protein>
    <submittedName>
        <fullName evidence="3">Uncharacterized protein</fullName>
    </submittedName>
</protein>
<sequence length="324" mass="36225">MPYYGPNEDSDTILFERTFLAGMFAIGVGYGMQLILYVVCARYLWRERNRRGRVMRFLLAYITLLLGLSSLWASSVIWTVEDMYINNRNYPGGPWSYFLATPDLPEDVILVVGLFVVTFLSDLLMIWRCWVIWTSSSKALAFVVVAFPSLTLLASIAMGIVWIQQSVVPGPSVFNKMALAFGTSYYVTSLGVNIAVTILITLRLALHRRVLLESLPPDHATQYLSIITIIVESAALYSVIALAFIIFYALNNPINQIFMGLLPASQQIACYLIILRLAQDRAWSADTPTGATSQVTTMQFGDPTTNVQVDSDSRPNRRALKPEP</sequence>
<keyword evidence="2" id="KW-1133">Transmembrane helix</keyword>
<feature type="transmembrane region" description="Helical" evidence="2">
    <location>
        <begin position="139"/>
        <end position="163"/>
    </location>
</feature>
<reference evidence="3 4" key="1">
    <citation type="submission" date="2014-04" db="EMBL/GenBank/DDBJ databases">
        <title>Evolutionary Origins and Diversification of the Mycorrhizal Mutualists.</title>
        <authorList>
            <consortium name="DOE Joint Genome Institute"/>
            <consortium name="Mycorrhizal Genomics Consortium"/>
            <person name="Kohler A."/>
            <person name="Kuo A."/>
            <person name="Nagy L.G."/>
            <person name="Floudas D."/>
            <person name="Copeland A."/>
            <person name="Barry K.W."/>
            <person name="Cichocki N."/>
            <person name="Veneault-Fourrey C."/>
            <person name="LaButti K."/>
            <person name="Lindquist E.A."/>
            <person name="Lipzen A."/>
            <person name="Lundell T."/>
            <person name="Morin E."/>
            <person name="Murat C."/>
            <person name="Riley R."/>
            <person name="Ohm R."/>
            <person name="Sun H."/>
            <person name="Tunlid A."/>
            <person name="Henrissat B."/>
            <person name="Grigoriev I.V."/>
            <person name="Hibbett D.S."/>
            <person name="Martin F."/>
        </authorList>
    </citation>
    <scope>NUCLEOTIDE SEQUENCE [LARGE SCALE GENOMIC DNA]</scope>
    <source>
        <strain evidence="3 4">Koide BX008</strain>
    </source>
</reference>
<evidence type="ECO:0000256" key="1">
    <source>
        <dbReference type="SAM" id="MobiDB-lite"/>
    </source>
</evidence>
<feature type="compositionally biased region" description="Basic and acidic residues" evidence="1">
    <location>
        <begin position="311"/>
        <end position="324"/>
    </location>
</feature>
<dbReference type="EMBL" id="KN818301">
    <property type="protein sequence ID" value="KIL60278.1"/>
    <property type="molecule type" value="Genomic_DNA"/>
</dbReference>
<accession>A0A0C2WVB2</accession>
<dbReference type="Proteomes" id="UP000054549">
    <property type="component" value="Unassembled WGS sequence"/>
</dbReference>
<keyword evidence="2" id="KW-0472">Membrane</keyword>
<keyword evidence="4" id="KW-1185">Reference proteome</keyword>
<feature type="transmembrane region" description="Helical" evidence="2">
    <location>
        <begin position="223"/>
        <end position="250"/>
    </location>
</feature>
<feature type="transmembrane region" description="Helical" evidence="2">
    <location>
        <begin position="20"/>
        <end position="45"/>
    </location>
</feature>